<proteinExistence type="predicted"/>
<feature type="compositionally biased region" description="Polar residues" evidence="4">
    <location>
        <begin position="466"/>
        <end position="476"/>
    </location>
</feature>
<evidence type="ECO:0000256" key="2">
    <source>
        <dbReference type="ARBA" id="ARBA00022737"/>
    </source>
</evidence>
<dbReference type="InterPro" id="IPR036322">
    <property type="entry name" value="WD40_repeat_dom_sf"/>
</dbReference>
<evidence type="ECO:0000256" key="1">
    <source>
        <dbReference type="ARBA" id="ARBA00022574"/>
    </source>
</evidence>
<dbReference type="Pfam" id="PF00400">
    <property type="entry name" value="WD40"/>
    <property type="match status" value="2"/>
</dbReference>
<keyword evidence="2" id="KW-0677">Repeat</keyword>
<gene>
    <name evidence="5" type="ORF">CDAUBV1_LOCUS12730</name>
</gene>
<dbReference type="InterPro" id="IPR042411">
    <property type="entry name" value="WDR27"/>
</dbReference>
<dbReference type="PANTHER" id="PTHR44525">
    <property type="entry name" value="WD REPEAT-CONTAINING PROTEIN 27"/>
    <property type="match status" value="1"/>
</dbReference>
<evidence type="ECO:0000256" key="3">
    <source>
        <dbReference type="PROSITE-ProRule" id="PRU00221"/>
    </source>
</evidence>
<evidence type="ECO:0008006" key="7">
    <source>
        <dbReference type="Google" id="ProtNLM"/>
    </source>
</evidence>
<dbReference type="Gene3D" id="2.130.10.10">
    <property type="entry name" value="YVTN repeat-like/Quinoprotein amine dehydrogenase"/>
    <property type="match status" value="3"/>
</dbReference>
<dbReference type="PROSITE" id="PS50294">
    <property type="entry name" value="WD_REPEATS_REGION"/>
    <property type="match status" value="1"/>
</dbReference>
<accession>A0AAV2TMM3</accession>
<feature type="compositionally biased region" description="Low complexity" evidence="4">
    <location>
        <begin position="423"/>
        <end position="442"/>
    </location>
</feature>
<dbReference type="InterPro" id="IPR001680">
    <property type="entry name" value="WD40_rpt"/>
</dbReference>
<keyword evidence="1 3" id="KW-0853">WD repeat</keyword>
<dbReference type="SUPFAM" id="SSF50978">
    <property type="entry name" value="WD40 repeat-like"/>
    <property type="match status" value="2"/>
</dbReference>
<feature type="repeat" description="WD" evidence="3">
    <location>
        <begin position="151"/>
        <end position="193"/>
    </location>
</feature>
<reference evidence="5" key="1">
    <citation type="submission" date="2024-06" db="EMBL/GenBank/DDBJ databases">
        <authorList>
            <person name="Liu X."/>
            <person name="Lenzi L."/>
            <person name="Haldenby T S."/>
            <person name="Uol C."/>
        </authorList>
    </citation>
    <scope>NUCLEOTIDE SEQUENCE</scope>
</reference>
<dbReference type="InterPro" id="IPR019775">
    <property type="entry name" value="WD40_repeat_CS"/>
</dbReference>
<evidence type="ECO:0000313" key="5">
    <source>
        <dbReference type="EMBL" id="CAL5138111.1"/>
    </source>
</evidence>
<dbReference type="AlphaFoldDB" id="A0AAV2TMM3"/>
<dbReference type="PROSITE" id="PS00678">
    <property type="entry name" value="WD_REPEATS_1"/>
    <property type="match status" value="1"/>
</dbReference>
<dbReference type="PROSITE" id="PS50082">
    <property type="entry name" value="WD_REPEATS_2"/>
    <property type="match status" value="2"/>
</dbReference>
<name>A0AAV2TMM3_CALDB</name>
<protein>
    <recommendedName>
        <fullName evidence="7">WD repeat-containing protein 27</fullName>
    </recommendedName>
</protein>
<comment type="caution">
    <text evidence="5">The sequence shown here is derived from an EMBL/GenBank/DDBJ whole genome shotgun (WGS) entry which is preliminary data.</text>
</comment>
<feature type="region of interest" description="Disordered" evidence="4">
    <location>
        <begin position="413"/>
        <end position="476"/>
    </location>
</feature>
<evidence type="ECO:0000313" key="6">
    <source>
        <dbReference type="Proteomes" id="UP001497525"/>
    </source>
</evidence>
<dbReference type="InterPro" id="IPR015943">
    <property type="entry name" value="WD40/YVTN_repeat-like_dom_sf"/>
</dbReference>
<dbReference type="SMART" id="SM00320">
    <property type="entry name" value="WD40"/>
    <property type="match status" value="5"/>
</dbReference>
<organism evidence="5 6">
    <name type="scientific">Calicophoron daubneyi</name>
    <name type="common">Rumen fluke</name>
    <name type="synonym">Paramphistomum daubneyi</name>
    <dbReference type="NCBI Taxonomy" id="300641"/>
    <lineage>
        <taxon>Eukaryota</taxon>
        <taxon>Metazoa</taxon>
        <taxon>Spiralia</taxon>
        <taxon>Lophotrochozoa</taxon>
        <taxon>Platyhelminthes</taxon>
        <taxon>Trematoda</taxon>
        <taxon>Digenea</taxon>
        <taxon>Plagiorchiida</taxon>
        <taxon>Pronocephalata</taxon>
        <taxon>Paramphistomoidea</taxon>
        <taxon>Paramphistomidae</taxon>
        <taxon>Calicophoron</taxon>
    </lineage>
</organism>
<evidence type="ECO:0000256" key="4">
    <source>
        <dbReference type="SAM" id="MobiDB-lite"/>
    </source>
</evidence>
<dbReference type="EMBL" id="CAXLJL010000478">
    <property type="protein sequence ID" value="CAL5138111.1"/>
    <property type="molecule type" value="Genomic_DNA"/>
</dbReference>
<feature type="repeat" description="WD" evidence="3">
    <location>
        <begin position="558"/>
        <end position="589"/>
    </location>
</feature>
<sequence length="918" mass="102011">MPTSVLAIQKPSWTFLEPEGYDHLDIWKEYMCFCRLRLPTKVYLCNFQDIPESIAAHECKENIKFLKIVHSKVGLVLLVASTTEIQIIQLESPCVNLRPSKHLISSFSYTADTALSVLFDVDCTIRFLAATEGSNLRIRTLKNSPANFVNLGSHCGEIVKLCFHPTNSELLLTTAEDHVCKVWNIGVRQLVQNIHLQKLSPHAISHHPREQLFLLGTTEGRILSVYYETGSYEYSELFRLKHRKILATTFTKKTEKSIGSGRSHWSEDRTFIPSISEDVELYVLSMLYITTSDESEELDWRRTVYAPIRLAIITSTRFCIVDITSSEVEMDWTWSELGLLNWPYVLGAGMTGTKRSLNFWIRGIKNEICFFTLPLNDHKRQPRPTDLSAGDVPEHSGCSVSLLANGSLNPDSVLQKSIRRRPTSSTSNSNVRKSKKSSSLNKPVTFGHSIKSSGYAVQEPRRKLFQPNTTTRSSVRTIPNTRGLDQLTRVYLRTDEVPDFPCYSGSADSVTTPVYHLAYSTTGNRLAAALGNGVCLLLRCPAPTEGMKTSPLPSSLALSGHKGPILSTSWSSDNRFLLTSSSDCTARLWAVGEVNSNKRGNKQQPRAAPRSLLVMDQTNGGATNCFGEKTTIRTGLSSKGRIQSAETTFSDSIPFAHFHYLDAFIYLVCRNVIRLFSYDISDGQNILERGRPTNFYKLAGEFAVETCNRLTAVSSVNIFYSYLILCAGSDHRLSVLDLNANKIIQEMESAHSRNITGIALNQGSLYSSFTQMDEEVMGFNTGCFNASYTTYATVAPGDCVRMWDLRDSARPVMQFSRLDTGCCSTGFGIPTDSLVPSVNLAFSPCGRRIVVGGRVSPNQNHPVIYDTRRPCAHPLATLNPVSGQASSFPVPVAVWHPLRPEITTGSHGGQLTTYSIKK</sequence>
<dbReference type="PANTHER" id="PTHR44525:SF1">
    <property type="entry name" value="WD REPEAT-CONTAINING PROTEIN 27"/>
    <property type="match status" value="1"/>
</dbReference>
<dbReference type="Proteomes" id="UP001497525">
    <property type="component" value="Unassembled WGS sequence"/>
</dbReference>